<feature type="transmembrane region" description="Helical" evidence="1">
    <location>
        <begin position="846"/>
        <end position="865"/>
    </location>
</feature>
<reference evidence="3 4" key="2">
    <citation type="journal article" date="2022" name="Mol. Biol. Evol.">
        <title>Comparative Genomics Reveals Insights into the Divergent Evolution of Astigmatic Mites and Household Pest Adaptations.</title>
        <authorList>
            <person name="Xiong Q."/>
            <person name="Wan A.T."/>
            <person name="Liu X."/>
            <person name="Fung C.S."/>
            <person name="Xiao X."/>
            <person name="Malainual N."/>
            <person name="Hou J."/>
            <person name="Wang L."/>
            <person name="Wang M."/>
            <person name="Yang K.Y."/>
            <person name="Cui Y."/>
            <person name="Leung E.L."/>
            <person name="Nong W."/>
            <person name="Shin S.K."/>
            <person name="Au S.W."/>
            <person name="Jeong K.Y."/>
            <person name="Chew F.T."/>
            <person name="Hui J.H."/>
            <person name="Leung T.F."/>
            <person name="Tungtrongchitr A."/>
            <person name="Zhong N."/>
            <person name="Liu Z."/>
            <person name="Tsui S.K."/>
        </authorList>
    </citation>
    <scope>NUCLEOTIDE SEQUENCE [LARGE SCALE GENOMIC DNA]</scope>
    <source>
        <strain evidence="3">Derp</strain>
    </source>
</reference>
<evidence type="ECO:0000259" key="2">
    <source>
        <dbReference type="Pfam" id="PF19316"/>
    </source>
</evidence>
<feature type="transmembrane region" description="Helical" evidence="1">
    <location>
        <begin position="635"/>
        <end position="656"/>
    </location>
</feature>
<feature type="transmembrane region" description="Helical" evidence="1">
    <location>
        <begin position="814"/>
        <end position="834"/>
    </location>
</feature>
<feature type="transmembrane region" description="Helical" evidence="1">
    <location>
        <begin position="569"/>
        <end position="591"/>
    </location>
</feature>
<dbReference type="Proteomes" id="UP000887458">
    <property type="component" value="Unassembled WGS sequence"/>
</dbReference>
<organism evidence="3 4">
    <name type="scientific">Dermatophagoides pteronyssinus</name>
    <name type="common">European house dust mite</name>
    <dbReference type="NCBI Taxonomy" id="6956"/>
    <lineage>
        <taxon>Eukaryota</taxon>
        <taxon>Metazoa</taxon>
        <taxon>Ecdysozoa</taxon>
        <taxon>Arthropoda</taxon>
        <taxon>Chelicerata</taxon>
        <taxon>Arachnida</taxon>
        <taxon>Acari</taxon>
        <taxon>Acariformes</taxon>
        <taxon>Sarcoptiformes</taxon>
        <taxon>Astigmata</taxon>
        <taxon>Psoroptidia</taxon>
        <taxon>Analgoidea</taxon>
        <taxon>Pyroglyphidae</taxon>
        <taxon>Dermatophagoidinae</taxon>
        <taxon>Dermatophagoides</taxon>
    </lineage>
</organism>
<dbReference type="Pfam" id="PF19316">
    <property type="entry name" value="PIGO_PIGG"/>
    <property type="match status" value="1"/>
</dbReference>
<feature type="transmembrane region" description="Helical" evidence="1">
    <location>
        <begin position="932"/>
        <end position="957"/>
    </location>
</feature>
<name>A0ABQ8J7P9_DERPT</name>
<evidence type="ECO:0000256" key="1">
    <source>
        <dbReference type="SAM" id="Phobius"/>
    </source>
</evidence>
<proteinExistence type="predicted"/>
<dbReference type="Pfam" id="PF01663">
    <property type="entry name" value="Phosphodiest"/>
    <property type="match status" value="1"/>
</dbReference>
<sequence>MNTTIIQPLWIFALAIIFIASTAHFGYNFLLSEELYLKTGDDEINDDDSWIKQTLSMPTEPTASNNRDNGQNERMFNYDYSIYINLQDYCDQTLATSRPKFNKFVLFIIDALRVDFVKSIIGEEQRKQSPHQQSIDPLLPYTEKVMQTNGIGMISVATIPTVTLPRIKALITGTLPSFMDYFLNLIPMVSNNNVDVEKKTKKQFDDNIVEQFNRQGKSIVFYGDDTWKEIFPSSNKIFKRINVTSSLFATDYTEVDSNVTYNLNRELKSLNDWDVMILHYLGVDHIGHLRGFHSELFSDKFYEMDNVFRNIFDTITYSGSSNDSYLIVITGDHGMTDAGNHGGHTNDETNTALIFISTNKIHYIPQQSKTAFKNDIDNKIVIFQLDFAATITVLFGLKLPRKNQGRIISSVLERFNIPNDEHLCHLFRNALQTQKLLLFKDHKETKSRSLLRKQFITALKYHWNFINEQNRTKTKNIDDDDDDDKSEQKIYEDAKKSYQQFIGQIQHEFVYQTIDRSFWSSLIGAIMITVIIVFILLYIEIVYNYSSSIIIVHLLKPSSSSSSSSSLRLLSLLILLIFSIRFCSLGSINFILNEHLFWYYSTLLLLLINLFIVVKNNIHLNNNQQSNYCHYNRNFNDLVIIKFLCLITIFIILMYWRMPILTDQDLNRNDISNYLQLSSNKHLLSSLVIFALIITAAMIYNQTSSSKSSYYFLITSFILIYLYRSYMNQVTIFRLSCLTFLAKYPNFCPQIIYLFILFIIFDCINRKFQLYKFLSILSWIVSNSENNSIVKGICLNTFTTIWIIMSLLLMEPSLIPVLTMNILMEKILCLILSQPERSFDHKYNQIFYRFGLYICMAYSSFYQLGNRNSLSTISVKSCFIGLNQHRPFVCGLFMIISMYSTMIYWMIMFFIRFRDDFLNNISNKYIPKNYQTFLSIITITFIKHFAIMSMTMFVTWWLRDHLFIWSIICPKLIYELCFTVLITIFLFIIFFLYTHDDCFNEIETEQTSSSSSLETI</sequence>
<dbReference type="InterPro" id="IPR039527">
    <property type="entry name" value="PIGG/GPI7"/>
</dbReference>
<feature type="transmembrane region" description="Helical" evidence="1">
    <location>
        <begin position="708"/>
        <end position="726"/>
    </location>
</feature>
<feature type="transmembrane region" description="Helical" evidence="1">
    <location>
        <begin position="972"/>
        <end position="993"/>
    </location>
</feature>
<keyword evidence="4" id="KW-1185">Reference proteome</keyword>
<dbReference type="EMBL" id="NJHN03000062">
    <property type="protein sequence ID" value="KAH9418627.1"/>
    <property type="molecule type" value="Genomic_DNA"/>
</dbReference>
<dbReference type="PANTHER" id="PTHR23072">
    <property type="entry name" value="PHOSPHATIDYLINOSITOL GLYCAN-RELATED"/>
    <property type="match status" value="1"/>
</dbReference>
<dbReference type="SUPFAM" id="SSF53649">
    <property type="entry name" value="Alkaline phosphatase-like"/>
    <property type="match status" value="1"/>
</dbReference>
<feature type="transmembrane region" description="Helical" evidence="1">
    <location>
        <begin position="789"/>
        <end position="808"/>
    </location>
</feature>
<evidence type="ECO:0000313" key="3">
    <source>
        <dbReference type="EMBL" id="KAH9418627.1"/>
    </source>
</evidence>
<dbReference type="PANTHER" id="PTHR23072:SF0">
    <property type="entry name" value="GPI ETHANOLAMINE PHOSPHATE TRANSFERASE 2"/>
    <property type="match status" value="1"/>
</dbReference>
<dbReference type="InterPro" id="IPR045687">
    <property type="entry name" value="PIGG/GPI7_C"/>
</dbReference>
<evidence type="ECO:0000313" key="4">
    <source>
        <dbReference type="Proteomes" id="UP000887458"/>
    </source>
</evidence>
<dbReference type="InterPro" id="IPR002591">
    <property type="entry name" value="Phosphodiest/P_Trfase"/>
</dbReference>
<feature type="domain" description="GPI ethanolamine phosphate transferase 2 C-terminal" evidence="2">
    <location>
        <begin position="552"/>
        <end position="986"/>
    </location>
</feature>
<dbReference type="Gene3D" id="3.40.720.10">
    <property type="entry name" value="Alkaline Phosphatase, subunit A"/>
    <property type="match status" value="1"/>
</dbReference>
<protein>
    <recommendedName>
        <fullName evidence="2">GPI ethanolamine phosphate transferase 2 C-terminal domain-containing protein</fullName>
    </recommendedName>
</protein>
<keyword evidence="1" id="KW-0812">Transmembrane</keyword>
<feature type="transmembrane region" description="Helical" evidence="1">
    <location>
        <begin position="518"/>
        <end position="539"/>
    </location>
</feature>
<comment type="caution">
    <text evidence="3">The sequence shown here is derived from an EMBL/GenBank/DDBJ whole genome shotgun (WGS) entry which is preliminary data.</text>
</comment>
<feature type="transmembrane region" description="Helical" evidence="1">
    <location>
        <begin position="597"/>
        <end position="614"/>
    </location>
</feature>
<feature type="transmembrane region" description="Helical" evidence="1">
    <location>
        <begin position="683"/>
        <end position="701"/>
    </location>
</feature>
<feature type="transmembrane region" description="Helical" evidence="1">
    <location>
        <begin position="885"/>
        <end position="911"/>
    </location>
</feature>
<gene>
    <name evidence="3" type="ORF">DERP_003952</name>
</gene>
<reference evidence="3 4" key="1">
    <citation type="journal article" date="2018" name="J. Allergy Clin. Immunol.">
        <title>High-quality assembly of Dermatophagoides pteronyssinus genome and transcriptome reveals a wide range of novel allergens.</title>
        <authorList>
            <person name="Liu X.Y."/>
            <person name="Yang K.Y."/>
            <person name="Wang M.Q."/>
            <person name="Kwok J.S."/>
            <person name="Zeng X."/>
            <person name="Yang Z."/>
            <person name="Xiao X.J."/>
            <person name="Lau C.P."/>
            <person name="Li Y."/>
            <person name="Huang Z.M."/>
            <person name="Ba J.G."/>
            <person name="Yim A.K."/>
            <person name="Ouyang C.Y."/>
            <person name="Ngai S.M."/>
            <person name="Chan T.F."/>
            <person name="Leung E.L."/>
            <person name="Liu L."/>
            <person name="Liu Z.G."/>
            <person name="Tsui S.K."/>
        </authorList>
    </citation>
    <scope>NUCLEOTIDE SEQUENCE [LARGE SCALE GENOMIC DNA]</scope>
    <source>
        <strain evidence="3">Derp</strain>
    </source>
</reference>
<accession>A0ABQ8J7P9</accession>
<keyword evidence="1" id="KW-0472">Membrane</keyword>
<feature type="transmembrane region" description="Helical" evidence="1">
    <location>
        <begin position="751"/>
        <end position="768"/>
    </location>
</feature>
<keyword evidence="1" id="KW-1133">Transmembrane helix</keyword>
<dbReference type="InterPro" id="IPR017850">
    <property type="entry name" value="Alkaline_phosphatase_core_sf"/>
</dbReference>